<dbReference type="SUPFAM" id="SSF49265">
    <property type="entry name" value="Fibronectin type III"/>
    <property type="match status" value="1"/>
</dbReference>
<dbReference type="AlphaFoldDB" id="A0A1I5MND4"/>
<protein>
    <recommendedName>
        <fullName evidence="1">Fibronectin type-III domain-containing protein</fullName>
    </recommendedName>
</protein>
<feature type="domain" description="Fibronectin type-III" evidence="1">
    <location>
        <begin position="1"/>
        <end position="47"/>
    </location>
</feature>
<dbReference type="STRING" id="306540.SAMN05421839_10611"/>
<dbReference type="Proteomes" id="UP000321547">
    <property type="component" value="Unassembled WGS sequence"/>
</dbReference>
<name>A0A1I5MND4_9BACI</name>
<proteinExistence type="predicted"/>
<dbReference type="EMBL" id="FOXC01000006">
    <property type="protein sequence ID" value="SFP10441.1"/>
    <property type="molecule type" value="Genomic_DNA"/>
</dbReference>
<evidence type="ECO:0000313" key="4">
    <source>
        <dbReference type="Proteomes" id="UP000242243"/>
    </source>
</evidence>
<reference evidence="3 4" key="1">
    <citation type="submission" date="2016-10" db="EMBL/GenBank/DDBJ databases">
        <authorList>
            <person name="de Groot N.N."/>
        </authorList>
    </citation>
    <scope>NUCLEOTIDE SEQUENCE [LARGE SCALE GENOMIC DNA]</scope>
    <source>
        <strain evidence="3 4">DSM 17073</strain>
    </source>
</reference>
<dbReference type="InterPro" id="IPR003961">
    <property type="entry name" value="FN3_dom"/>
</dbReference>
<accession>A0A1I5MND4</accession>
<gene>
    <name evidence="2" type="ORF">HHA03_20340</name>
    <name evidence="3" type="ORF">SAMN05421839_10611</name>
</gene>
<organism evidence="3 4">
    <name type="scientific">Halolactibacillus halophilus</name>
    <dbReference type="NCBI Taxonomy" id="306540"/>
    <lineage>
        <taxon>Bacteria</taxon>
        <taxon>Bacillati</taxon>
        <taxon>Bacillota</taxon>
        <taxon>Bacilli</taxon>
        <taxon>Bacillales</taxon>
        <taxon>Bacillaceae</taxon>
        <taxon>Halolactibacillus</taxon>
    </lineage>
</organism>
<dbReference type="PROSITE" id="PS50853">
    <property type="entry name" value="FN3"/>
    <property type="match status" value="1"/>
</dbReference>
<sequence length="47" mass="4954">MTSVTGTTYTASNLTASTEYEFYVTATNSVHQTESDASNVVTVTTTA</sequence>
<dbReference type="EMBL" id="BJWI01000041">
    <property type="protein sequence ID" value="GEM02502.1"/>
    <property type="molecule type" value="Genomic_DNA"/>
</dbReference>
<evidence type="ECO:0000313" key="3">
    <source>
        <dbReference type="EMBL" id="SFP10441.1"/>
    </source>
</evidence>
<keyword evidence="5" id="KW-1185">Reference proteome</keyword>
<dbReference type="InterPro" id="IPR013783">
    <property type="entry name" value="Ig-like_fold"/>
</dbReference>
<reference evidence="2 5" key="2">
    <citation type="submission" date="2019-07" db="EMBL/GenBank/DDBJ databases">
        <title>Whole genome shotgun sequence of Halolactibacillus halophilus NBRC 100868.</title>
        <authorList>
            <person name="Hosoyama A."/>
            <person name="Uohara A."/>
            <person name="Ohji S."/>
            <person name="Ichikawa N."/>
        </authorList>
    </citation>
    <scope>NUCLEOTIDE SEQUENCE [LARGE SCALE GENOMIC DNA]</scope>
    <source>
        <strain evidence="2 5">NBRC 100868</strain>
    </source>
</reference>
<dbReference type="CDD" id="cd00063">
    <property type="entry name" value="FN3"/>
    <property type="match status" value="1"/>
</dbReference>
<evidence type="ECO:0000313" key="2">
    <source>
        <dbReference type="EMBL" id="GEM02502.1"/>
    </source>
</evidence>
<evidence type="ECO:0000313" key="5">
    <source>
        <dbReference type="Proteomes" id="UP000321547"/>
    </source>
</evidence>
<dbReference type="Proteomes" id="UP000242243">
    <property type="component" value="Unassembled WGS sequence"/>
</dbReference>
<dbReference type="InterPro" id="IPR036116">
    <property type="entry name" value="FN3_sf"/>
</dbReference>
<dbReference type="Gene3D" id="2.60.40.10">
    <property type="entry name" value="Immunoglobulins"/>
    <property type="match status" value="1"/>
</dbReference>
<evidence type="ECO:0000259" key="1">
    <source>
        <dbReference type="PROSITE" id="PS50853"/>
    </source>
</evidence>